<dbReference type="Proteomes" id="UP001341840">
    <property type="component" value="Unassembled WGS sequence"/>
</dbReference>
<keyword evidence="2" id="KW-1185">Reference proteome</keyword>
<evidence type="ECO:0000313" key="2">
    <source>
        <dbReference type="Proteomes" id="UP001341840"/>
    </source>
</evidence>
<evidence type="ECO:0000313" key="1">
    <source>
        <dbReference type="EMBL" id="MED6182405.1"/>
    </source>
</evidence>
<protein>
    <submittedName>
        <fullName evidence="1">Uncharacterized protein</fullName>
    </submittedName>
</protein>
<gene>
    <name evidence="1" type="ORF">PIB30_028269</name>
</gene>
<sequence length="128" mass="14322">MARVKSVTRSEGMKKESWLINQIKAGIFLPPNCFVSHTKPRTRNHVGASDGILHPPQSDSLLTPFVLFLIQNKQLVMIMNSLGASPKKTGQRRGFLPHDICNTKQVWLLSTLPLLVIIVKFQTAPTYS</sequence>
<reference evidence="1 2" key="1">
    <citation type="journal article" date="2023" name="Plants (Basel)">
        <title>Bridging the Gap: Combining Genomics and Transcriptomics Approaches to Understand Stylosanthes scabra, an Orphan Legume from the Brazilian Caatinga.</title>
        <authorList>
            <person name="Ferreira-Neto J.R.C."/>
            <person name="da Silva M.D."/>
            <person name="Binneck E."/>
            <person name="de Melo N.F."/>
            <person name="da Silva R.H."/>
            <person name="de Melo A.L.T.M."/>
            <person name="Pandolfi V."/>
            <person name="Bustamante F.O."/>
            <person name="Brasileiro-Vidal A.C."/>
            <person name="Benko-Iseppon A.M."/>
        </authorList>
    </citation>
    <scope>NUCLEOTIDE SEQUENCE [LARGE SCALE GENOMIC DNA]</scope>
    <source>
        <tissue evidence="1">Leaves</tissue>
    </source>
</reference>
<comment type="caution">
    <text evidence="1">The sequence shown here is derived from an EMBL/GenBank/DDBJ whole genome shotgun (WGS) entry which is preliminary data.</text>
</comment>
<dbReference type="EMBL" id="JASCZI010181354">
    <property type="protein sequence ID" value="MED6182405.1"/>
    <property type="molecule type" value="Genomic_DNA"/>
</dbReference>
<proteinExistence type="predicted"/>
<name>A0ABU6WD04_9FABA</name>
<organism evidence="1 2">
    <name type="scientific">Stylosanthes scabra</name>
    <dbReference type="NCBI Taxonomy" id="79078"/>
    <lineage>
        <taxon>Eukaryota</taxon>
        <taxon>Viridiplantae</taxon>
        <taxon>Streptophyta</taxon>
        <taxon>Embryophyta</taxon>
        <taxon>Tracheophyta</taxon>
        <taxon>Spermatophyta</taxon>
        <taxon>Magnoliopsida</taxon>
        <taxon>eudicotyledons</taxon>
        <taxon>Gunneridae</taxon>
        <taxon>Pentapetalae</taxon>
        <taxon>rosids</taxon>
        <taxon>fabids</taxon>
        <taxon>Fabales</taxon>
        <taxon>Fabaceae</taxon>
        <taxon>Papilionoideae</taxon>
        <taxon>50 kb inversion clade</taxon>
        <taxon>dalbergioids sensu lato</taxon>
        <taxon>Dalbergieae</taxon>
        <taxon>Pterocarpus clade</taxon>
        <taxon>Stylosanthes</taxon>
    </lineage>
</organism>
<accession>A0ABU6WD04</accession>